<dbReference type="InterPro" id="IPR015897">
    <property type="entry name" value="CHK_kinase-like"/>
</dbReference>
<dbReference type="EMBL" id="JAVFWL010000002">
    <property type="protein sequence ID" value="KAK6737763.1"/>
    <property type="molecule type" value="Genomic_DNA"/>
</dbReference>
<name>A0ABR1CJJ0_NECAM</name>
<sequence>MKPLLAIRAAIPNTISVFSLVATDKINSVKPHRHRDYYFGSVFAKKKNFTFSTAMNLYTSAGGLFETHVTWEDIEEDMQRELDTAASFGPNKTAKNIGDGRGFMSRIVLIDPDWQQKDKDLPEKFVVKILTQLTLNQFMAEASKEGNFDSSYITEEYMAGLEYQQKRLHNTEVTVYNHILNIPEGKIPRIKIFYMRKFSESNPVKGYIIMEYKDDIKAVHVYQNVSIEAIKEVLRVKAVLEAKSLKFTEEEKRVFTEKPFSELFAHLFNKSSADGILKQFSQFADGKLMGRAEQLEKILPDLLDFVWADQLADELGMERVLCHGDLWTTNILWKTRGDDVSVVSVIDFQTAHMGCPANDLVRLFSSCLSGKDRREHWKELVEVYYGYLKEEADGMKLPYTLEQLEESYCRFMPLGAFMVVPAIGPLFQLLGKNSDDEESRKATPQANRQKCCVYKMPGVKDRRIQGSDLGTTLQQFTENVRMENSNGNNFTNGEMRAAIDCRQKLAIS</sequence>
<dbReference type="PANTHER" id="PTHR23020:SF8">
    <property type="entry name" value="CHK KINASE-LIKE DOMAIN-CONTAINING PROTEIN"/>
    <property type="match status" value="1"/>
</dbReference>
<dbReference type="Gene3D" id="3.90.1200.10">
    <property type="match status" value="1"/>
</dbReference>
<evidence type="ECO:0000313" key="2">
    <source>
        <dbReference type="EMBL" id="KAK6737763.1"/>
    </source>
</evidence>
<dbReference type="SMART" id="SM00587">
    <property type="entry name" value="CHK"/>
    <property type="match status" value="1"/>
</dbReference>
<evidence type="ECO:0000313" key="3">
    <source>
        <dbReference type="Proteomes" id="UP001303046"/>
    </source>
</evidence>
<protein>
    <recommendedName>
        <fullName evidence="1">CHK kinase-like domain-containing protein</fullName>
    </recommendedName>
</protein>
<dbReference type="Pfam" id="PF07914">
    <property type="entry name" value="DUF1679"/>
    <property type="match status" value="1"/>
</dbReference>
<accession>A0ABR1CJJ0</accession>
<proteinExistence type="predicted"/>
<gene>
    <name evidence="2" type="primary">Necator_chrII.g7877</name>
    <name evidence="2" type="ORF">RB195_020083</name>
</gene>
<feature type="domain" description="CHK kinase-like" evidence="1">
    <location>
        <begin position="207"/>
        <end position="394"/>
    </location>
</feature>
<evidence type="ECO:0000259" key="1">
    <source>
        <dbReference type="SMART" id="SM00587"/>
    </source>
</evidence>
<dbReference type="PANTHER" id="PTHR23020">
    <property type="entry name" value="UNCHARACTERIZED NUCLEAR HORMONE RECEPTOR-RELATED"/>
    <property type="match status" value="1"/>
</dbReference>
<dbReference type="Proteomes" id="UP001303046">
    <property type="component" value="Unassembled WGS sequence"/>
</dbReference>
<dbReference type="InterPro" id="IPR052961">
    <property type="entry name" value="Oxido-Kinase-like_Enzymes"/>
</dbReference>
<reference evidence="2 3" key="1">
    <citation type="submission" date="2023-08" db="EMBL/GenBank/DDBJ databases">
        <title>A Necator americanus chromosomal reference genome.</title>
        <authorList>
            <person name="Ilik V."/>
            <person name="Petrzelkova K.J."/>
            <person name="Pardy F."/>
            <person name="Fuh T."/>
            <person name="Niatou-Singa F.S."/>
            <person name="Gouil Q."/>
            <person name="Baker L."/>
            <person name="Ritchie M.E."/>
            <person name="Jex A.R."/>
            <person name="Gazzola D."/>
            <person name="Li H."/>
            <person name="Toshio Fujiwara R."/>
            <person name="Zhan B."/>
            <person name="Aroian R.V."/>
            <person name="Pafco B."/>
            <person name="Schwarz E.M."/>
        </authorList>
    </citation>
    <scope>NUCLEOTIDE SEQUENCE [LARGE SCALE GENOMIC DNA]</scope>
    <source>
        <strain evidence="2 3">Aroian</strain>
        <tissue evidence="2">Whole animal</tissue>
    </source>
</reference>
<keyword evidence="3" id="KW-1185">Reference proteome</keyword>
<dbReference type="InterPro" id="IPR012877">
    <property type="entry name" value="Dhs-27"/>
</dbReference>
<organism evidence="2 3">
    <name type="scientific">Necator americanus</name>
    <name type="common">Human hookworm</name>
    <dbReference type="NCBI Taxonomy" id="51031"/>
    <lineage>
        <taxon>Eukaryota</taxon>
        <taxon>Metazoa</taxon>
        <taxon>Ecdysozoa</taxon>
        <taxon>Nematoda</taxon>
        <taxon>Chromadorea</taxon>
        <taxon>Rhabditida</taxon>
        <taxon>Rhabditina</taxon>
        <taxon>Rhabditomorpha</taxon>
        <taxon>Strongyloidea</taxon>
        <taxon>Ancylostomatidae</taxon>
        <taxon>Bunostominae</taxon>
        <taxon>Necator</taxon>
    </lineage>
</organism>
<dbReference type="SUPFAM" id="SSF56112">
    <property type="entry name" value="Protein kinase-like (PK-like)"/>
    <property type="match status" value="1"/>
</dbReference>
<comment type="caution">
    <text evidence="2">The sequence shown here is derived from an EMBL/GenBank/DDBJ whole genome shotgun (WGS) entry which is preliminary data.</text>
</comment>
<dbReference type="InterPro" id="IPR011009">
    <property type="entry name" value="Kinase-like_dom_sf"/>
</dbReference>